<keyword evidence="1" id="KW-1133">Transmembrane helix</keyword>
<comment type="caution">
    <text evidence="2">The sequence shown here is derived from an EMBL/GenBank/DDBJ whole genome shotgun (WGS) entry which is preliminary data.</text>
</comment>
<keyword evidence="1" id="KW-0812">Transmembrane</keyword>
<evidence type="ECO:0000256" key="1">
    <source>
        <dbReference type="SAM" id="Phobius"/>
    </source>
</evidence>
<sequence length="86" mass="8766">LLCILGFTLIGPAPFMPFQPILGVTCLGLGIFGLGIGACLVSGYIQTLRDALAHGFPNNVSTFGLTSGFWTSSFALGSFIGPTVGG</sequence>
<dbReference type="OrthoDB" id="446368at2759"/>
<name>A0A8J2PJT5_9HEXA</name>
<keyword evidence="3" id="KW-1185">Reference proteome</keyword>
<dbReference type="Proteomes" id="UP000708208">
    <property type="component" value="Unassembled WGS sequence"/>
</dbReference>
<feature type="non-terminal residue" evidence="2">
    <location>
        <position position="86"/>
    </location>
</feature>
<evidence type="ECO:0000313" key="3">
    <source>
        <dbReference type="Proteomes" id="UP000708208"/>
    </source>
</evidence>
<organism evidence="2 3">
    <name type="scientific">Allacma fusca</name>
    <dbReference type="NCBI Taxonomy" id="39272"/>
    <lineage>
        <taxon>Eukaryota</taxon>
        <taxon>Metazoa</taxon>
        <taxon>Ecdysozoa</taxon>
        <taxon>Arthropoda</taxon>
        <taxon>Hexapoda</taxon>
        <taxon>Collembola</taxon>
        <taxon>Symphypleona</taxon>
        <taxon>Sminthuridae</taxon>
        <taxon>Allacma</taxon>
    </lineage>
</organism>
<keyword evidence="1" id="KW-0472">Membrane</keyword>
<feature type="non-terminal residue" evidence="2">
    <location>
        <position position="1"/>
    </location>
</feature>
<reference evidence="2" key="1">
    <citation type="submission" date="2021-06" db="EMBL/GenBank/DDBJ databases">
        <authorList>
            <person name="Hodson N. C."/>
            <person name="Mongue J. A."/>
            <person name="Jaron S. K."/>
        </authorList>
    </citation>
    <scope>NUCLEOTIDE SEQUENCE</scope>
</reference>
<proteinExistence type="predicted"/>
<accession>A0A8J2PJT5</accession>
<evidence type="ECO:0000313" key="2">
    <source>
        <dbReference type="EMBL" id="CAG7833278.1"/>
    </source>
</evidence>
<dbReference type="EMBL" id="CAJVCH010569506">
    <property type="protein sequence ID" value="CAG7833278.1"/>
    <property type="molecule type" value="Genomic_DNA"/>
</dbReference>
<feature type="transmembrane region" description="Helical" evidence="1">
    <location>
        <begin position="21"/>
        <end position="45"/>
    </location>
</feature>
<gene>
    <name evidence="2" type="ORF">AFUS01_LOCUS42917</name>
</gene>
<dbReference type="AlphaFoldDB" id="A0A8J2PJT5"/>
<protein>
    <submittedName>
        <fullName evidence="2">Uncharacterized protein</fullName>
    </submittedName>
</protein>